<name>A0A6J2QWD5_COTGO</name>
<dbReference type="InParanoid" id="A0A6J2QWD5"/>
<dbReference type="Proteomes" id="UP000504630">
    <property type="component" value="Chromosome 1"/>
</dbReference>
<protein>
    <submittedName>
        <fullName evidence="3">Uncharacterized protein LOC115017576 isoform X1</fullName>
    </submittedName>
</protein>
<keyword evidence="2" id="KW-1185">Reference proteome</keyword>
<proteinExistence type="predicted"/>
<organism evidence="2 3">
    <name type="scientific">Cottoperca gobio</name>
    <name type="common">Frogmouth</name>
    <name type="synonym">Aphritis gobio</name>
    <dbReference type="NCBI Taxonomy" id="56716"/>
    <lineage>
        <taxon>Eukaryota</taxon>
        <taxon>Metazoa</taxon>
        <taxon>Chordata</taxon>
        <taxon>Craniata</taxon>
        <taxon>Vertebrata</taxon>
        <taxon>Euteleostomi</taxon>
        <taxon>Actinopterygii</taxon>
        <taxon>Neopterygii</taxon>
        <taxon>Teleostei</taxon>
        <taxon>Neoteleostei</taxon>
        <taxon>Acanthomorphata</taxon>
        <taxon>Eupercaria</taxon>
        <taxon>Perciformes</taxon>
        <taxon>Notothenioidei</taxon>
        <taxon>Bovichtidae</taxon>
        <taxon>Cottoperca</taxon>
    </lineage>
</organism>
<dbReference type="RefSeq" id="XP_029302056.1">
    <property type="nucleotide sequence ID" value="XM_029446196.1"/>
</dbReference>
<evidence type="ECO:0000313" key="2">
    <source>
        <dbReference type="Proteomes" id="UP000504630"/>
    </source>
</evidence>
<reference evidence="3" key="1">
    <citation type="submission" date="2025-08" db="UniProtKB">
        <authorList>
            <consortium name="RefSeq"/>
        </authorList>
    </citation>
    <scope>IDENTIFICATION</scope>
</reference>
<gene>
    <name evidence="3" type="primary">LOC115017576</name>
</gene>
<dbReference type="GeneID" id="115017576"/>
<dbReference type="OrthoDB" id="8447377at2759"/>
<evidence type="ECO:0000256" key="1">
    <source>
        <dbReference type="SAM" id="MobiDB-lite"/>
    </source>
</evidence>
<dbReference type="AlphaFoldDB" id="A0A6J2QWD5"/>
<accession>A0A6J2QWD5</accession>
<dbReference type="KEGG" id="cgob:115017576"/>
<sequence>MTVLMIWRHLSAYRLLRPITTACATPGRCAGGYSTGDVMPQNSMNYEGRRGGTHHNTCKAKDQFPRKGLVNGAVAHNGCQAASTTTSESTPAGTLNGTKPQCMVNGYINHGYKGKSTTAARPRTHGSTISAATDAPAAGRVHSASIPGGIPVNGTTRLDSAASLCNSKQMAPQPNLSATAKSQRRREKCRRRKRNPEVVYPENPPLSQMPPQEEEDWEGEIQEVTLTNWENICFGNRPYGPQDVIHFSLRDLTLKQRDTVDLPVTANYSPAIHHRLPVRWSCYGIPTQPGQFADADDFTGRRPTMSLLIYSTDDHSL</sequence>
<feature type="compositionally biased region" description="Basic residues" evidence="1">
    <location>
        <begin position="182"/>
        <end position="194"/>
    </location>
</feature>
<feature type="compositionally biased region" description="Polar residues" evidence="1">
    <location>
        <begin position="167"/>
        <end position="181"/>
    </location>
</feature>
<evidence type="ECO:0000313" key="3">
    <source>
        <dbReference type="RefSeq" id="XP_029302056.1"/>
    </source>
</evidence>
<feature type="region of interest" description="Disordered" evidence="1">
    <location>
        <begin position="167"/>
        <end position="212"/>
    </location>
</feature>